<comment type="caution">
    <text evidence="1">The sequence shown here is derived from an EMBL/GenBank/DDBJ whole genome shotgun (WGS) entry which is preliminary data.</text>
</comment>
<dbReference type="EMBL" id="CM004399">
    <property type="protein sequence ID" value="KAG8640198.1"/>
    <property type="molecule type" value="Genomic_DNA"/>
</dbReference>
<name>A0ACB7GIQ1_MANES</name>
<dbReference type="Proteomes" id="UP000091857">
    <property type="component" value="Chromosome 13"/>
</dbReference>
<accession>A0ACB7GIQ1</accession>
<sequence length="453" mass="53050">MEEEIEKGSHEYSEDDDTEVFEEEKVSRWAKDQENNTININHVDHQEDEKMVASIEMKLTKKKALLEFRCMVEDAILGNYILENSEKKLSKKEKNKMIEQLREITLWGVPLLPSKSHESTDTVLLKFLKAKDFKVQEAFKMLQKTLKWRKDNKIDDILEEDLLLNLEPGKVLCVNSADKEGNPLCYTMYGAFKDKGFYKRVLGTEEDREKYLRWRIQIMERMIKKLTLKAGEADAVLQITDFKNLPVPEMKELRSVTKKSFLLLQSYYPEMVHKNILINVPFWYYTSLMVSSKIINHRTKRTFILARPSRVTQTLLKYMTPENLPVEYGGLRRDNDCEFLPEDCASEATVRASSSRSLKIPVSEAGMTIVWDVTVVGWDVTCREEFIPDDEGSYKVLLHKYKDKKIGDTIRNSFYINEPGKLVISIDNPTLKKRRVFYRFKARPYVPNYNMIN</sequence>
<reference evidence="2" key="1">
    <citation type="journal article" date="2016" name="Nat. Biotechnol.">
        <title>Sequencing wild and cultivated cassava and related species reveals extensive interspecific hybridization and genetic diversity.</title>
        <authorList>
            <person name="Bredeson J.V."/>
            <person name="Lyons J.B."/>
            <person name="Prochnik S.E."/>
            <person name="Wu G.A."/>
            <person name="Ha C.M."/>
            <person name="Edsinger-Gonzales E."/>
            <person name="Grimwood J."/>
            <person name="Schmutz J."/>
            <person name="Rabbi I.Y."/>
            <person name="Egesi C."/>
            <person name="Nauluvula P."/>
            <person name="Lebot V."/>
            <person name="Ndunguru J."/>
            <person name="Mkamilo G."/>
            <person name="Bart R.S."/>
            <person name="Setter T.L."/>
            <person name="Gleadow R.M."/>
            <person name="Kulakow P."/>
            <person name="Ferguson M.E."/>
            <person name="Rounsley S."/>
            <person name="Rokhsar D.S."/>
        </authorList>
    </citation>
    <scope>NUCLEOTIDE SEQUENCE [LARGE SCALE GENOMIC DNA]</scope>
    <source>
        <strain evidence="2">cv. AM560-2</strain>
    </source>
</reference>
<organism evidence="1 2">
    <name type="scientific">Manihot esculenta</name>
    <name type="common">Cassava</name>
    <name type="synonym">Jatropha manihot</name>
    <dbReference type="NCBI Taxonomy" id="3983"/>
    <lineage>
        <taxon>Eukaryota</taxon>
        <taxon>Viridiplantae</taxon>
        <taxon>Streptophyta</taxon>
        <taxon>Embryophyta</taxon>
        <taxon>Tracheophyta</taxon>
        <taxon>Spermatophyta</taxon>
        <taxon>Magnoliopsida</taxon>
        <taxon>eudicotyledons</taxon>
        <taxon>Gunneridae</taxon>
        <taxon>Pentapetalae</taxon>
        <taxon>rosids</taxon>
        <taxon>fabids</taxon>
        <taxon>Malpighiales</taxon>
        <taxon>Euphorbiaceae</taxon>
        <taxon>Crotonoideae</taxon>
        <taxon>Manihoteae</taxon>
        <taxon>Manihot</taxon>
    </lineage>
</organism>
<protein>
    <submittedName>
        <fullName evidence="1">Uncharacterized protein</fullName>
    </submittedName>
</protein>
<proteinExistence type="predicted"/>
<evidence type="ECO:0000313" key="2">
    <source>
        <dbReference type="Proteomes" id="UP000091857"/>
    </source>
</evidence>
<evidence type="ECO:0000313" key="1">
    <source>
        <dbReference type="EMBL" id="KAG8640198.1"/>
    </source>
</evidence>
<gene>
    <name evidence="1" type="ORF">MANES_13G034600v8</name>
</gene>
<keyword evidence="2" id="KW-1185">Reference proteome</keyword>